<reference evidence="2" key="1">
    <citation type="submission" date="2020-10" db="EMBL/GenBank/DDBJ databases">
        <title>High-Quality Genome Resource of Clonostachys rosea strain S41 by Oxford Nanopore Long-Read Sequencing.</title>
        <authorList>
            <person name="Wang H."/>
        </authorList>
    </citation>
    <scope>NUCLEOTIDE SEQUENCE</scope>
    <source>
        <strain evidence="2">S41</strain>
    </source>
</reference>
<protein>
    <submittedName>
        <fullName evidence="2">Uncharacterized protein</fullName>
    </submittedName>
</protein>
<accession>A0A8H7N210</accession>
<dbReference type="AlphaFoldDB" id="A0A8H7N210"/>
<keyword evidence="1" id="KW-0472">Membrane</keyword>
<keyword evidence="1" id="KW-0812">Transmembrane</keyword>
<organism evidence="2 3">
    <name type="scientific">Bionectria ochroleuca</name>
    <name type="common">Gliocladium roseum</name>
    <dbReference type="NCBI Taxonomy" id="29856"/>
    <lineage>
        <taxon>Eukaryota</taxon>
        <taxon>Fungi</taxon>
        <taxon>Dikarya</taxon>
        <taxon>Ascomycota</taxon>
        <taxon>Pezizomycotina</taxon>
        <taxon>Sordariomycetes</taxon>
        <taxon>Hypocreomycetidae</taxon>
        <taxon>Hypocreales</taxon>
        <taxon>Bionectriaceae</taxon>
        <taxon>Clonostachys</taxon>
    </lineage>
</organism>
<evidence type="ECO:0000256" key="1">
    <source>
        <dbReference type="SAM" id="Phobius"/>
    </source>
</evidence>
<sequence>MSLLTWFLRYAIFLLFVLSFCKTPHSRFFLKSSRQRQRQKVGVGDSISFFENWSIQTSDRPTCFPCAFLTGALVSDNAIGFVSLYLHSASFVFLRRQWRLTFSLEDWSRQTLVGNVRLTLILELIIGRVRRERTSMEGGLVYLT</sequence>
<keyword evidence="1" id="KW-1133">Transmembrane helix</keyword>
<comment type="caution">
    <text evidence="2">The sequence shown here is derived from an EMBL/GenBank/DDBJ whole genome shotgun (WGS) entry which is preliminary data.</text>
</comment>
<dbReference type="EMBL" id="JADCTT010000013">
    <property type="protein sequence ID" value="KAF9745363.1"/>
    <property type="molecule type" value="Genomic_DNA"/>
</dbReference>
<gene>
    <name evidence="2" type="ORF">IM811_004985</name>
</gene>
<feature type="transmembrane region" description="Helical" evidence="1">
    <location>
        <begin position="6"/>
        <end position="30"/>
    </location>
</feature>
<evidence type="ECO:0000313" key="2">
    <source>
        <dbReference type="EMBL" id="KAF9745363.1"/>
    </source>
</evidence>
<evidence type="ECO:0000313" key="3">
    <source>
        <dbReference type="Proteomes" id="UP000616885"/>
    </source>
</evidence>
<name>A0A8H7N210_BIOOC</name>
<dbReference type="Proteomes" id="UP000616885">
    <property type="component" value="Unassembled WGS sequence"/>
</dbReference>
<proteinExistence type="predicted"/>